<accession>A0AA37W050</accession>
<dbReference type="AlphaFoldDB" id="A0AA37W050"/>
<reference evidence="4" key="1">
    <citation type="journal article" date="2014" name="Int. J. Syst. Evol. Microbiol.">
        <title>Complete genome sequence of Corynebacterium casei LMG S-19264T (=DSM 44701T), isolated from a smear-ripened cheese.</title>
        <authorList>
            <consortium name="US DOE Joint Genome Institute (JGI-PGF)"/>
            <person name="Walter F."/>
            <person name="Albersmeier A."/>
            <person name="Kalinowski J."/>
            <person name="Ruckert C."/>
        </authorList>
    </citation>
    <scope>NUCLEOTIDE SEQUENCE</scope>
    <source>
        <strain evidence="4">NBRC 101628</strain>
    </source>
</reference>
<dbReference type="PANTHER" id="PTHR30035">
    <property type="entry name" value="LIPOPROTEIN VACJ-RELATED"/>
    <property type="match status" value="1"/>
</dbReference>
<reference evidence="4" key="2">
    <citation type="submission" date="2023-01" db="EMBL/GenBank/DDBJ databases">
        <title>Draft genome sequence of Paraferrimonas sedimenticola strain NBRC 101628.</title>
        <authorList>
            <person name="Sun Q."/>
            <person name="Mori K."/>
        </authorList>
    </citation>
    <scope>NUCLEOTIDE SEQUENCE</scope>
    <source>
        <strain evidence="4">NBRC 101628</strain>
    </source>
</reference>
<dbReference type="PANTHER" id="PTHR30035:SF3">
    <property type="entry name" value="INTERMEMBRANE PHOSPHOLIPID TRANSPORT SYSTEM LIPOPROTEIN MLAA"/>
    <property type="match status" value="1"/>
</dbReference>
<evidence type="ECO:0000256" key="3">
    <source>
        <dbReference type="SAM" id="SignalP"/>
    </source>
</evidence>
<dbReference type="RefSeq" id="WP_245837144.1">
    <property type="nucleotide sequence ID" value="NZ_BSNC01000001.1"/>
</dbReference>
<feature type="chain" id="PRO_5041278331" evidence="3">
    <location>
        <begin position="27"/>
        <end position="266"/>
    </location>
</feature>
<comment type="similarity">
    <text evidence="1">Belongs to the MlaA family.</text>
</comment>
<gene>
    <name evidence="4" type="primary">mlaA</name>
    <name evidence="4" type="ORF">GCM10007895_02540</name>
</gene>
<evidence type="ECO:0000313" key="5">
    <source>
        <dbReference type="Proteomes" id="UP001161422"/>
    </source>
</evidence>
<evidence type="ECO:0000256" key="2">
    <source>
        <dbReference type="ARBA" id="ARBA00022729"/>
    </source>
</evidence>
<protein>
    <submittedName>
        <fullName evidence="4">ABC transporter</fullName>
    </submittedName>
</protein>
<name>A0AA37W050_9GAMM</name>
<dbReference type="EMBL" id="BSNC01000001">
    <property type="protein sequence ID" value="GLP94948.1"/>
    <property type="molecule type" value="Genomic_DNA"/>
</dbReference>
<comment type="caution">
    <text evidence="4">The sequence shown here is derived from an EMBL/GenBank/DDBJ whole genome shotgun (WGS) entry which is preliminary data.</text>
</comment>
<keyword evidence="2 3" id="KW-0732">Signal</keyword>
<keyword evidence="5" id="KW-1185">Reference proteome</keyword>
<evidence type="ECO:0000256" key="1">
    <source>
        <dbReference type="ARBA" id="ARBA00010634"/>
    </source>
</evidence>
<sequence>MKSCLITSTKAFVLAFSLFGAGLAQAEPESQVEAKPETITPADLIEKDPRDPFENFNRAMWDLNYNYLDRYLYRPVARGYRDYVPDPVQTGIYNVVLNLEEPQSVVNNILQGKPKYAVNAAGRFVVNSTVGILGVIDVAGYVGMERKLDDFSEVMGYYGVPDGPYFMLPVVGPYVAREIAFDWVDGTYWPLSELNFWASAAKWGLKNLHKRAKALEQDGLIDNAIDPYLFVRDAYFQHVAFKVYDGEPPIDDDDDELLDDYLDELD</sequence>
<dbReference type="PRINTS" id="PR01805">
    <property type="entry name" value="VACJLIPOPROT"/>
</dbReference>
<dbReference type="GO" id="GO:0120010">
    <property type="term" value="P:intermembrane phospholipid transfer"/>
    <property type="evidence" value="ECO:0007669"/>
    <property type="project" value="TreeGrafter"/>
</dbReference>
<dbReference type="InterPro" id="IPR007428">
    <property type="entry name" value="MlaA"/>
</dbReference>
<feature type="signal peptide" evidence="3">
    <location>
        <begin position="1"/>
        <end position="26"/>
    </location>
</feature>
<organism evidence="4 5">
    <name type="scientific">Paraferrimonas sedimenticola</name>
    <dbReference type="NCBI Taxonomy" id="375674"/>
    <lineage>
        <taxon>Bacteria</taxon>
        <taxon>Pseudomonadati</taxon>
        <taxon>Pseudomonadota</taxon>
        <taxon>Gammaproteobacteria</taxon>
        <taxon>Alteromonadales</taxon>
        <taxon>Ferrimonadaceae</taxon>
        <taxon>Paraferrimonas</taxon>
    </lineage>
</organism>
<dbReference type="Pfam" id="PF04333">
    <property type="entry name" value="MlaA"/>
    <property type="match status" value="1"/>
</dbReference>
<dbReference type="GO" id="GO:0016020">
    <property type="term" value="C:membrane"/>
    <property type="evidence" value="ECO:0007669"/>
    <property type="project" value="InterPro"/>
</dbReference>
<dbReference type="Proteomes" id="UP001161422">
    <property type="component" value="Unassembled WGS sequence"/>
</dbReference>
<evidence type="ECO:0000313" key="4">
    <source>
        <dbReference type="EMBL" id="GLP94948.1"/>
    </source>
</evidence>
<proteinExistence type="inferred from homology"/>